<organism evidence="1 2">
    <name type="scientific">Ridgeia piscesae</name>
    <name type="common">Tubeworm</name>
    <dbReference type="NCBI Taxonomy" id="27915"/>
    <lineage>
        <taxon>Eukaryota</taxon>
        <taxon>Metazoa</taxon>
        <taxon>Spiralia</taxon>
        <taxon>Lophotrochozoa</taxon>
        <taxon>Annelida</taxon>
        <taxon>Polychaeta</taxon>
        <taxon>Sedentaria</taxon>
        <taxon>Canalipalpata</taxon>
        <taxon>Sabellida</taxon>
        <taxon>Siboglinidae</taxon>
        <taxon>Ridgeia</taxon>
    </lineage>
</organism>
<evidence type="ECO:0000313" key="1">
    <source>
        <dbReference type="EMBL" id="KAK2150891.1"/>
    </source>
</evidence>
<dbReference type="EMBL" id="JAODUO010002698">
    <property type="protein sequence ID" value="KAK2150891.1"/>
    <property type="molecule type" value="Genomic_DNA"/>
</dbReference>
<dbReference type="AlphaFoldDB" id="A0AAD9JE08"/>
<comment type="caution">
    <text evidence="1">The sequence shown here is derived from an EMBL/GenBank/DDBJ whole genome shotgun (WGS) entry which is preliminary data.</text>
</comment>
<gene>
    <name evidence="1" type="ORF">NP493_2708g00014</name>
</gene>
<keyword evidence="2" id="KW-1185">Reference proteome</keyword>
<evidence type="ECO:0000313" key="2">
    <source>
        <dbReference type="Proteomes" id="UP001209878"/>
    </source>
</evidence>
<sequence>MIGGCGLTPESLTALMAGVTGGCPQLEKFSLDCAHVTDIDVVSNPGYDNVTNYRSSSAKNKLDDKKTRSLAYCEIVPSYGAKLWPSTPKRED</sequence>
<name>A0AAD9JE08_RIDPI</name>
<reference evidence="1" key="1">
    <citation type="journal article" date="2023" name="Mol. Biol. Evol.">
        <title>Third-Generation Sequencing Reveals the Adaptive Role of the Epigenome in Three Deep-Sea Polychaetes.</title>
        <authorList>
            <person name="Perez M."/>
            <person name="Aroh O."/>
            <person name="Sun Y."/>
            <person name="Lan Y."/>
            <person name="Juniper S.K."/>
            <person name="Young C.R."/>
            <person name="Angers B."/>
            <person name="Qian P.Y."/>
        </authorList>
    </citation>
    <scope>NUCLEOTIDE SEQUENCE</scope>
    <source>
        <strain evidence="1">R07B-5</strain>
    </source>
</reference>
<dbReference type="Proteomes" id="UP001209878">
    <property type="component" value="Unassembled WGS sequence"/>
</dbReference>
<accession>A0AAD9JE08</accession>
<protein>
    <submittedName>
        <fullName evidence="1">Uncharacterized protein</fullName>
    </submittedName>
</protein>
<proteinExistence type="predicted"/>